<feature type="region of interest" description="Disordered" evidence="1">
    <location>
        <begin position="212"/>
        <end position="231"/>
    </location>
</feature>
<evidence type="ECO:0000313" key="2">
    <source>
        <dbReference type="EMBL" id="KXY51240.1"/>
    </source>
</evidence>
<proteinExistence type="predicted"/>
<accession>A0A9X0MKB4</accession>
<organism evidence="2 3">
    <name type="scientific">Bacillus cereus</name>
    <dbReference type="NCBI Taxonomy" id="1396"/>
    <lineage>
        <taxon>Bacteria</taxon>
        <taxon>Bacillati</taxon>
        <taxon>Bacillota</taxon>
        <taxon>Bacilli</taxon>
        <taxon>Bacillales</taxon>
        <taxon>Bacillaceae</taxon>
        <taxon>Bacillus</taxon>
        <taxon>Bacillus cereus group</taxon>
    </lineage>
</organism>
<protein>
    <recommendedName>
        <fullName evidence="4">Restriction endonuclease</fullName>
    </recommendedName>
</protein>
<evidence type="ECO:0000256" key="1">
    <source>
        <dbReference type="SAM" id="MobiDB-lite"/>
    </source>
</evidence>
<gene>
    <name evidence="2" type="ORF">AT268_32635</name>
</gene>
<dbReference type="AlphaFoldDB" id="A0A9X0MKB4"/>
<sequence>MKYIIKTRAERLNFKKTELFSQINKLSVSLGLNSTWAVGHLIKLCKKSKARNFYEWESYYFASGKKRNGLIKRMTPEKQDVVRKYSIHEKEAENIKSVLSYKERNVNFEYGRKLEDIFEMGEFLYDEATKRGKKFVSINDYVNFIYISVIDVPWMGFAREINAISTLHERFKWLRFQRAKDSEDMEFAIDYKIFRADKLLGAIQIKSEKELKHGRKGKKCPSPNVKRAKEKSKVYSDKKNVPVLFVYAEEHGKIVNKSVIQQIYNLCA</sequence>
<dbReference type="Proteomes" id="UP000075476">
    <property type="component" value="Unassembled WGS sequence"/>
</dbReference>
<comment type="caution">
    <text evidence="2">The sequence shown here is derived from an EMBL/GenBank/DDBJ whole genome shotgun (WGS) entry which is preliminary data.</text>
</comment>
<name>A0A9X0MKB4_BACCE</name>
<reference evidence="2 3" key="1">
    <citation type="submission" date="2015-12" db="EMBL/GenBank/DDBJ databases">
        <title>Bacillus cereus Group isolate.</title>
        <authorList>
            <person name="Kovac J."/>
        </authorList>
    </citation>
    <scope>NUCLEOTIDE SEQUENCE [LARGE SCALE GENOMIC DNA]</scope>
    <source>
        <strain evidence="2 3">FSL K6-0073</strain>
    </source>
</reference>
<evidence type="ECO:0008006" key="4">
    <source>
        <dbReference type="Google" id="ProtNLM"/>
    </source>
</evidence>
<evidence type="ECO:0000313" key="3">
    <source>
        <dbReference type="Proteomes" id="UP000075476"/>
    </source>
</evidence>
<dbReference type="EMBL" id="LOMO01000001">
    <property type="protein sequence ID" value="KXY51240.1"/>
    <property type="molecule type" value="Genomic_DNA"/>
</dbReference>